<sequence>MAYRRLSMSPGEALQTEIPEARRMENYRSGNCLLSYFDPNTKKFRNFTASQFGDVWNHFDQDDMNDAILTDFISIAQMVTTNRNDSLSLFRLCNS</sequence>
<gene>
    <name evidence="1" type="ORF">MS3_05250</name>
</gene>
<proteinExistence type="predicted"/>
<name>A0A095ARE4_SCHHA</name>
<dbReference type="EMBL" id="KL250825">
    <property type="protein sequence ID" value="KGB36931.1"/>
    <property type="molecule type" value="Genomic_DNA"/>
</dbReference>
<evidence type="ECO:0000313" key="1">
    <source>
        <dbReference type="EMBL" id="KGB36931.1"/>
    </source>
</evidence>
<protein>
    <submittedName>
        <fullName evidence="1">Uncharacterized protein</fullName>
    </submittedName>
</protein>
<reference evidence="1" key="1">
    <citation type="journal article" date="2012" name="Nat. Genet.">
        <title>Whole-genome sequence of Schistosoma haematobium.</title>
        <authorList>
            <person name="Young N.D."/>
            <person name="Jex A.R."/>
            <person name="Li B."/>
            <person name="Liu S."/>
            <person name="Yang L."/>
            <person name="Xiong Z."/>
            <person name="Li Y."/>
            <person name="Cantacessi C."/>
            <person name="Hall R.S."/>
            <person name="Xu X."/>
            <person name="Chen F."/>
            <person name="Wu X."/>
            <person name="Zerlotini A."/>
            <person name="Oliveira G."/>
            <person name="Hofmann A."/>
            <person name="Zhang G."/>
            <person name="Fang X."/>
            <person name="Kang Y."/>
            <person name="Campbell B.E."/>
            <person name="Loukas A."/>
            <person name="Ranganathan S."/>
            <person name="Rollinson D."/>
            <person name="Rinaldi G."/>
            <person name="Brindley P.J."/>
            <person name="Yang H."/>
            <person name="Wang J."/>
            <person name="Wang J."/>
            <person name="Gasser R.B."/>
        </authorList>
    </citation>
    <scope>NUCLEOTIDE SEQUENCE [LARGE SCALE GENOMIC DNA]</scope>
</reference>
<organism evidence="1">
    <name type="scientific">Schistosoma haematobium</name>
    <name type="common">Blood fluke</name>
    <dbReference type="NCBI Taxonomy" id="6185"/>
    <lineage>
        <taxon>Eukaryota</taxon>
        <taxon>Metazoa</taxon>
        <taxon>Spiralia</taxon>
        <taxon>Lophotrochozoa</taxon>
        <taxon>Platyhelminthes</taxon>
        <taxon>Trematoda</taxon>
        <taxon>Digenea</taxon>
        <taxon>Strigeidida</taxon>
        <taxon>Schistosomatoidea</taxon>
        <taxon>Schistosomatidae</taxon>
        <taxon>Schistosoma</taxon>
    </lineage>
</organism>
<accession>A0A095ARE4</accession>
<dbReference type="AlphaFoldDB" id="A0A095ARE4"/>